<sequence>MWLLFLLPAFLVTSLSALRLCRLVAATDVSWAPRPEPLPERVDLYEAAYLAGGPERVVDLTLVTMAEHGRLHLAHTGWTTVVEASARTELERAALEAIGPEGQCPTSELRAALASGPTVQQLAGRLAAAGLAVPKALREDVAAAVAAVRRAGLTTLALLAAALCTVGRGDGAAAPLLAWFALPLVLAGGTLALARIELYPVTRWAAPNGQALLRALRPRRTVRSTDLLLAVAVAGLSAVSDRRLRVALRPRRAL</sequence>
<reference evidence="2" key="1">
    <citation type="journal article" date="2019" name="Int. J. Syst. Evol. Microbiol.">
        <title>The Global Catalogue of Microorganisms (GCM) 10K type strain sequencing project: providing services to taxonomists for standard genome sequencing and annotation.</title>
        <authorList>
            <consortium name="The Broad Institute Genomics Platform"/>
            <consortium name="The Broad Institute Genome Sequencing Center for Infectious Disease"/>
            <person name="Wu L."/>
            <person name="Ma J."/>
        </authorList>
    </citation>
    <scope>NUCLEOTIDE SEQUENCE [LARGE SCALE GENOMIC DNA]</scope>
    <source>
        <strain evidence="2">JCM 4816</strain>
    </source>
</reference>
<protein>
    <submittedName>
        <fullName evidence="1">TIGR04222 domain-containing membrane protein</fullName>
    </submittedName>
</protein>
<organism evidence="1 2">
    <name type="scientific">Streptacidiphilus monticola</name>
    <dbReference type="NCBI Taxonomy" id="2161674"/>
    <lineage>
        <taxon>Bacteria</taxon>
        <taxon>Bacillati</taxon>
        <taxon>Actinomycetota</taxon>
        <taxon>Actinomycetes</taxon>
        <taxon>Kitasatosporales</taxon>
        <taxon>Streptomycetaceae</taxon>
        <taxon>Streptacidiphilus</taxon>
    </lineage>
</organism>
<dbReference type="RefSeq" id="WP_380583573.1">
    <property type="nucleotide sequence ID" value="NZ_JBHSQJ010000061.1"/>
</dbReference>
<comment type="caution">
    <text evidence="1">The sequence shown here is derived from an EMBL/GenBank/DDBJ whole genome shotgun (WGS) entry which is preliminary data.</text>
</comment>
<dbReference type="EMBL" id="JBHSQJ010000061">
    <property type="protein sequence ID" value="MFC5908563.1"/>
    <property type="molecule type" value="Genomic_DNA"/>
</dbReference>
<dbReference type="NCBIfam" id="TIGR04222">
    <property type="entry name" value="near_uncomplex"/>
    <property type="match status" value="1"/>
</dbReference>
<dbReference type="InterPro" id="IPR026467">
    <property type="entry name" value="Ser/Gly_Cys_C_dom"/>
</dbReference>
<dbReference type="Proteomes" id="UP001596174">
    <property type="component" value="Unassembled WGS sequence"/>
</dbReference>
<evidence type="ECO:0000313" key="2">
    <source>
        <dbReference type="Proteomes" id="UP001596174"/>
    </source>
</evidence>
<accession>A0ABW1G297</accession>
<gene>
    <name evidence="1" type="ORF">ACFP3V_15240</name>
</gene>
<proteinExistence type="predicted"/>
<keyword evidence="2" id="KW-1185">Reference proteome</keyword>
<evidence type="ECO:0000313" key="1">
    <source>
        <dbReference type="EMBL" id="MFC5908563.1"/>
    </source>
</evidence>
<name>A0ABW1G297_9ACTN</name>